<reference evidence="2 3" key="1">
    <citation type="submission" date="2020-06" db="EMBL/GenBank/DDBJ databases">
        <authorList>
            <person name="Li R."/>
            <person name="Bekaert M."/>
        </authorList>
    </citation>
    <scope>NUCLEOTIDE SEQUENCE [LARGE SCALE GENOMIC DNA]</scope>
    <source>
        <strain evidence="3">wild</strain>
    </source>
</reference>
<protein>
    <submittedName>
        <fullName evidence="2">Uncharacterized protein</fullName>
    </submittedName>
</protein>
<evidence type="ECO:0000313" key="3">
    <source>
        <dbReference type="Proteomes" id="UP000507470"/>
    </source>
</evidence>
<dbReference type="EMBL" id="CACVKT020004142">
    <property type="protein sequence ID" value="CAC5388158.1"/>
    <property type="molecule type" value="Genomic_DNA"/>
</dbReference>
<accession>A0A6J8BVU2</accession>
<proteinExistence type="predicted"/>
<evidence type="ECO:0000313" key="2">
    <source>
        <dbReference type="EMBL" id="CAC5388158.1"/>
    </source>
</evidence>
<sequence length="222" mass="25186">MTSQSFLANIKSLYSIRLLSTMVAQRMSTYLAKIAYVKLRLFQAPSASSVAWPGCYGEYEVPSDIEPDSVLAIEPRVDPSRSKDWPSPQFAQSVARKIRLVNNTPEPQFIQRNEHLCRVRFTTSVDESPETPVYIREINENTYIDQTHTSHFPYQVSVDPDNLLSPGIQTQFKDLLRKFSEVFSPNFTGYNGSIGPFKASVNMGPAQPPQRKGRMPQYSKDK</sequence>
<organism evidence="2 3">
    <name type="scientific">Mytilus coruscus</name>
    <name type="common">Sea mussel</name>
    <dbReference type="NCBI Taxonomy" id="42192"/>
    <lineage>
        <taxon>Eukaryota</taxon>
        <taxon>Metazoa</taxon>
        <taxon>Spiralia</taxon>
        <taxon>Lophotrochozoa</taxon>
        <taxon>Mollusca</taxon>
        <taxon>Bivalvia</taxon>
        <taxon>Autobranchia</taxon>
        <taxon>Pteriomorphia</taxon>
        <taxon>Mytilida</taxon>
        <taxon>Mytiloidea</taxon>
        <taxon>Mytilidae</taxon>
        <taxon>Mytilinae</taxon>
        <taxon>Mytilus</taxon>
    </lineage>
</organism>
<feature type="region of interest" description="Disordered" evidence="1">
    <location>
        <begin position="199"/>
        <end position="222"/>
    </location>
</feature>
<dbReference type="Proteomes" id="UP000507470">
    <property type="component" value="Unassembled WGS sequence"/>
</dbReference>
<evidence type="ECO:0000256" key="1">
    <source>
        <dbReference type="SAM" id="MobiDB-lite"/>
    </source>
</evidence>
<gene>
    <name evidence="2" type="ORF">MCOR_23437</name>
</gene>
<dbReference type="OrthoDB" id="10065524at2759"/>
<dbReference type="AlphaFoldDB" id="A0A6J8BVU2"/>
<keyword evidence="3" id="KW-1185">Reference proteome</keyword>
<name>A0A6J8BVU2_MYTCO</name>